<keyword evidence="2" id="KW-1185">Reference proteome</keyword>
<evidence type="ECO:0000313" key="2">
    <source>
        <dbReference type="Proteomes" id="UP000020492"/>
    </source>
</evidence>
<dbReference type="AlphaFoldDB" id="A0A016QS67"/>
<evidence type="ECO:0000313" key="1">
    <source>
        <dbReference type="EMBL" id="EYB68836.1"/>
    </source>
</evidence>
<protein>
    <submittedName>
        <fullName evidence="1">Uncharacterized protein</fullName>
    </submittedName>
</protein>
<accession>A0A016QS67</accession>
<dbReference type="PATRIC" id="fig|1476583.3.peg.1199"/>
<comment type="caution">
    <text evidence="1">The sequence shown here is derived from an EMBL/GenBank/DDBJ whole genome shotgun (WGS) entry which is preliminary data.</text>
</comment>
<dbReference type="EMBL" id="JHAC01000017">
    <property type="protein sequence ID" value="EYB68836.1"/>
    <property type="molecule type" value="Genomic_DNA"/>
</dbReference>
<reference evidence="1 2" key="1">
    <citation type="submission" date="2014-03" db="EMBL/GenBank/DDBJ databases">
        <title>Draft genome sequence of Deinococcus phoenicis 1P10ME.</title>
        <authorList>
            <person name="Stepanov V.G."/>
            <person name="Vaishampayan P."/>
            <person name="Venkateswaran K."/>
            <person name="Fox G.E."/>
        </authorList>
    </citation>
    <scope>NUCLEOTIDE SEQUENCE [LARGE SCALE GENOMIC DNA]</scope>
    <source>
        <strain evidence="1 2">1P10ME</strain>
    </source>
</reference>
<proteinExistence type="predicted"/>
<name>A0A016QS67_9DEIO</name>
<sequence length="129" mass="14756">MEKCSHCGRELKRPGTVVPYVGVVGPECRLRFTPLLLLVAEVELLQFDLDDQGSQRLAAGILRTMYEIGFEVRKHIDLQKRTLWLEVMSRRANRRGAAMIKTWEQTRAEFEQRLTLAQAEREAQNGSAA</sequence>
<organism evidence="1 2">
    <name type="scientific">Deinococcus phoenicis</name>
    <dbReference type="NCBI Taxonomy" id="1476583"/>
    <lineage>
        <taxon>Bacteria</taxon>
        <taxon>Thermotogati</taxon>
        <taxon>Deinococcota</taxon>
        <taxon>Deinococci</taxon>
        <taxon>Deinococcales</taxon>
        <taxon>Deinococcaceae</taxon>
        <taxon>Deinococcus</taxon>
    </lineage>
</organism>
<gene>
    <name evidence="1" type="ORF">DEIPH_ctg017orf0212</name>
</gene>
<dbReference type="Proteomes" id="UP000020492">
    <property type="component" value="Unassembled WGS sequence"/>
</dbReference>